<sequence>MARRADAARNAESLISAARELFDEQGSDVALDDIARRAGVGNATLYRHFPTRGDLLVVVYAEEVADLCEQGQALLHKPSAADALFDWLDRFVVHVATKRALAMGATDSRRAELFDRWHESMRSAASALLLRAQQEGAVRSDLDVVDLLALTSAAAMTGADPGHAQRLLRILRHGLQL</sequence>
<evidence type="ECO:0000256" key="1">
    <source>
        <dbReference type="ARBA" id="ARBA00023015"/>
    </source>
</evidence>
<feature type="DNA-binding region" description="H-T-H motif" evidence="4">
    <location>
        <begin position="30"/>
        <end position="49"/>
    </location>
</feature>
<protein>
    <submittedName>
        <fullName evidence="6">TetR/AcrR family transcriptional regulator</fullName>
    </submittedName>
</protein>
<dbReference type="PRINTS" id="PR00455">
    <property type="entry name" value="HTHTETR"/>
</dbReference>
<dbReference type="PANTHER" id="PTHR30055">
    <property type="entry name" value="HTH-TYPE TRANSCRIPTIONAL REGULATOR RUTR"/>
    <property type="match status" value="1"/>
</dbReference>
<gene>
    <name evidence="6" type="ORF">ACFLIM_46565</name>
</gene>
<dbReference type="Proteomes" id="UP001603978">
    <property type="component" value="Unassembled WGS sequence"/>
</dbReference>
<dbReference type="Gene3D" id="1.10.357.10">
    <property type="entry name" value="Tetracycline Repressor, domain 2"/>
    <property type="match status" value="1"/>
</dbReference>
<evidence type="ECO:0000313" key="6">
    <source>
        <dbReference type="EMBL" id="MFG1710655.1"/>
    </source>
</evidence>
<evidence type="ECO:0000256" key="4">
    <source>
        <dbReference type="PROSITE-ProRule" id="PRU00335"/>
    </source>
</evidence>
<keyword evidence="7" id="KW-1185">Reference proteome</keyword>
<dbReference type="InterPro" id="IPR009057">
    <property type="entry name" value="Homeodomain-like_sf"/>
</dbReference>
<proteinExistence type="predicted"/>
<dbReference type="EMBL" id="JBICRM010000054">
    <property type="protein sequence ID" value="MFG1710655.1"/>
    <property type="molecule type" value="Genomic_DNA"/>
</dbReference>
<accession>A0ABW7AWP7</accession>
<dbReference type="InterPro" id="IPR050109">
    <property type="entry name" value="HTH-type_TetR-like_transc_reg"/>
</dbReference>
<dbReference type="InterPro" id="IPR036271">
    <property type="entry name" value="Tet_transcr_reg_TetR-rel_C_sf"/>
</dbReference>
<comment type="caution">
    <text evidence="6">The sequence shown here is derived from an EMBL/GenBank/DDBJ whole genome shotgun (WGS) entry which is preliminary data.</text>
</comment>
<dbReference type="Pfam" id="PF00440">
    <property type="entry name" value="TetR_N"/>
    <property type="match status" value="1"/>
</dbReference>
<dbReference type="InterPro" id="IPR001647">
    <property type="entry name" value="HTH_TetR"/>
</dbReference>
<feature type="domain" description="HTH tetR-type" evidence="5">
    <location>
        <begin position="8"/>
        <end position="67"/>
    </location>
</feature>
<evidence type="ECO:0000256" key="3">
    <source>
        <dbReference type="ARBA" id="ARBA00023163"/>
    </source>
</evidence>
<evidence type="ECO:0000259" key="5">
    <source>
        <dbReference type="PROSITE" id="PS50977"/>
    </source>
</evidence>
<dbReference type="Pfam" id="PF21597">
    <property type="entry name" value="TetR_C_43"/>
    <property type="match status" value="1"/>
</dbReference>
<reference evidence="6 7" key="1">
    <citation type="submission" date="2024-10" db="EMBL/GenBank/DDBJ databases">
        <authorList>
            <person name="Topkara A.R."/>
            <person name="Saygin H."/>
        </authorList>
    </citation>
    <scope>NUCLEOTIDE SEQUENCE [LARGE SCALE GENOMIC DNA]</scope>
    <source>
        <strain evidence="6 7">M3C6</strain>
    </source>
</reference>
<evidence type="ECO:0000313" key="7">
    <source>
        <dbReference type="Proteomes" id="UP001603978"/>
    </source>
</evidence>
<dbReference type="InterPro" id="IPR049445">
    <property type="entry name" value="TetR_SbtR-like_C"/>
</dbReference>
<dbReference type="SUPFAM" id="SSF46689">
    <property type="entry name" value="Homeodomain-like"/>
    <property type="match status" value="1"/>
</dbReference>
<dbReference type="SUPFAM" id="SSF48498">
    <property type="entry name" value="Tetracyclin repressor-like, C-terminal domain"/>
    <property type="match status" value="1"/>
</dbReference>
<name>A0ABW7AWP7_9ACTN</name>
<dbReference type="PANTHER" id="PTHR30055:SF234">
    <property type="entry name" value="HTH-TYPE TRANSCRIPTIONAL REGULATOR BETI"/>
    <property type="match status" value="1"/>
</dbReference>
<evidence type="ECO:0000256" key="2">
    <source>
        <dbReference type="ARBA" id="ARBA00023125"/>
    </source>
</evidence>
<keyword evidence="2 4" id="KW-0238">DNA-binding</keyword>
<dbReference type="RefSeq" id="WP_393176641.1">
    <property type="nucleotide sequence ID" value="NZ_JBICRM010000054.1"/>
</dbReference>
<dbReference type="PROSITE" id="PS50977">
    <property type="entry name" value="HTH_TETR_2"/>
    <property type="match status" value="1"/>
</dbReference>
<organism evidence="6 7">
    <name type="scientific">Nonomuraea marmarensis</name>
    <dbReference type="NCBI Taxonomy" id="3351344"/>
    <lineage>
        <taxon>Bacteria</taxon>
        <taxon>Bacillati</taxon>
        <taxon>Actinomycetota</taxon>
        <taxon>Actinomycetes</taxon>
        <taxon>Streptosporangiales</taxon>
        <taxon>Streptosporangiaceae</taxon>
        <taxon>Nonomuraea</taxon>
    </lineage>
</organism>
<keyword evidence="3" id="KW-0804">Transcription</keyword>
<keyword evidence="1" id="KW-0805">Transcription regulation</keyword>